<dbReference type="OrthoDB" id="1493636at2"/>
<dbReference type="Pfam" id="PF13102">
    <property type="entry name" value="Phage_int_SAM_5"/>
    <property type="match status" value="1"/>
</dbReference>
<evidence type="ECO:0000256" key="3">
    <source>
        <dbReference type="ARBA" id="ARBA00023172"/>
    </source>
</evidence>
<evidence type="ECO:0000256" key="2">
    <source>
        <dbReference type="ARBA" id="ARBA00023125"/>
    </source>
</evidence>
<name>A0A1H6WJR4_9BACT</name>
<proteinExistence type="inferred from homology"/>
<dbReference type="Gene3D" id="1.10.150.130">
    <property type="match status" value="1"/>
</dbReference>
<keyword evidence="6" id="KW-1185">Reference proteome</keyword>
<evidence type="ECO:0000313" key="6">
    <source>
        <dbReference type="Proteomes" id="UP000199403"/>
    </source>
</evidence>
<dbReference type="InterPro" id="IPR011010">
    <property type="entry name" value="DNA_brk_join_enz"/>
</dbReference>
<dbReference type="InterPro" id="IPR050090">
    <property type="entry name" value="Tyrosine_recombinase_XerCD"/>
</dbReference>
<organism evidence="5 6">
    <name type="scientific">Cyclobacterium xiamenense</name>
    <dbReference type="NCBI Taxonomy" id="1297121"/>
    <lineage>
        <taxon>Bacteria</taxon>
        <taxon>Pseudomonadati</taxon>
        <taxon>Bacteroidota</taxon>
        <taxon>Cytophagia</taxon>
        <taxon>Cytophagales</taxon>
        <taxon>Cyclobacteriaceae</taxon>
        <taxon>Cyclobacterium</taxon>
    </lineage>
</organism>
<keyword evidence="2" id="KW-0238">DNA-binding</keyword>
<protein>
    <submittedName>
        <fullName evidence="5">Site-specific recombinase XerD</fullName>
    </submittedName>
</protein>
<feature type="domain" description="Tyr recombinase" evidence="4">
    <location>
        <begin position="236"/>
        <end position="405"/>
    </location>
</feature>
<dbReference type="PROSITE" id="PS51898">
    <property type="entry name" value="TYR_RECOMBINASE"/>
    <property type="match status" value="1"/>
</dbReference>
<dbReference type="InterPro" id="IPR013762">
    <property type="entry name" value="Integrase-like_cat_sf"/>
</dbReference>
<keyword evidence="3" id="KW-0233">DNA recombination</keyword>
<dbReference type="RefSeq" id="WP_092171867.1">
    <property type="nucleotide sequence ID" value="NZ_FNZH01000002.1"/>
</dbReference>
<dbReference type="GO" id="GO:0003677">
    <property type="term" value="F:DNA binding"/>
    <property type="evidence" value="ECO:0007669"/>
    <property type="project" value="UniProtKB-KW"/>
</dbReference>
<dbReference type="PANTHER" id="PTHR30349:SF64">
    <property type="entry name" value="PROPHAGE INTEGRASE INTD-RELATED"/>
    <property type="match status" value="1"/>
</dbReference>
<dbReference type="PANTHER" id="PTHR30349">
    <property type="entry name" value="PHAGE INTEGRASE-RELATED"/>
    <property type="match status" value="1"/>
</dbReference>
<reference evidence="6" key="1">
    <citation type="submission" date="2016-10" db="EMBL/GenBank/DDBJ databases">
        <authorList>
            <person name="Varghese N."/>
            <person name="Submissions S."/>
        </authorList>
    </citation>
    <scope>NUCLEOTIDE SEQUENCE [LARGE SCALE GENOMIC DNA]</scope>
    <source>
        <strain evidence="6">IBRC-M 10761</strain>
    </source>
</reference>
<evidence type="ECO:0000259" key="4">
    <source>
        <dbReference type="PROSITE" id="PS51898"/>
    </source>
</evidence>
<comment type="similarity">
    <text evidence="1">Belongs to the 'phage' integrase family.</text>
</comment>
<dbReference type="InterPro" id="IPR002104">
    <property type="entry name" value="Integrase_catalytic"/>
</dbReference>
<evidence type="ECO:0000256" key="1">
    <source>
        <dbReference type="ARBA" id="ARBA00008857"/>
    </source>
</evidence>
<gene>
    <name evidence="5" type="ORF">SAMN05192553_102658</name>
</gene>
<dbReference type="EMBL" id="FNZH01000002">
    <property type="protein sequence ID" value="SEJ15454.1"/>
    <property type="molecule type" value="Genomic_DNA"/>
</dbReference>
<dbReference type="STRING" id="1416801.SAMN05192553_102658"/>
<dbReference type="Gene3D" id="1.10.443.10">
    <property type="entry name" value="Intergrase catalytic core"/>
    <property type="match status" value="1"/>
</dbReference>
<dbReference type="InterPro" id="IPR035386">
    <property type="entry name" value="Arm-DNA-bind_5"/>
</dbReference>
<accession>A0A1H6WJR4</accession>
<dbReference type="AlphaFoldDB" id="A0A1H6WJR4"/>
<dbReference type="Pfam" id="PF00589">
    <property type="entry name" value="Phage_integrase"/>
    <property type="match status" value="1"/>
</dbReference>
<sequence length="409" mass="47863">MPRQAIKATFASTVPQIRHTSIGVMRASVSCRIRHDRPTEDGCASVFLLVIINRRKTTVPLKITWPVNFFDNKAGVFLSRTKRDQLANDYNLLVNKEIAKINDIFMFYRHSDMELSIEQFHKDLKRYGARKDFIIWAENDIEDRFNAFMIEKQTYKNELSGLRKIKSFKSEISFSQINKEFLETFKAWLIKHEGLKLSSAWRILKTMTTYVRRAYAAGISVNIESIAQFSMPKYPGRKVYLKPEEIEKLKIYFNEDHIPEHHKRVLCHFLFSCISGLRFSDIKRAKWSDIQDDLLIIVPYKTRKTEKTIKIPLGKEHFTYILTEKGHLFETVSDQVTNRTLKEIAAKAGIRKNLTTHVARHTFATQFLRKGGHVEVLQKLMGHEKIATTLEYTHVDDDRLRQEMKYLLG</sequence>
<dbReference type="GO" id="GO:0006310">
    <property type="term" value="P:DNA recombination"/>
    <property type="evidence" value="ECO:0007669"/>
    <property type="project" value="UniProtKB-KW"/>
</dbReference>
<dbReference type="GO" id="GO:0015074">
    <property type="term" value="P:DNA integration"/>
    <property type="evidence" value="ECO:0007669"/>
    <property type="project" value="InterPro"/>
</dbReference>
<dbReference type="Pfam" id="PF17293">
    <property type="entry name" value="Arm-DNA-bind_5"/>
    <property type="match status" value="1"/>
</dbReference>
<dbReference type="CDD" id="cd01185">
    <property type="entry name" value="INTN1_C_like"/>
    <property type="match status" value="1"/>
</dbReference>
<dbReference type="InterPro" id="IPR025269">
    <property type="entry name" value="SAM-like_dom"/>
</dbReference>
<dbReference type="SUPFAM" id="SSF56349">
    <property type="entry name" value="DNA breaking-rejoining enzymes"/>
    <property type="match status" value="1"/>
</dbReference>
<evidence type="ECO:0000313" key="5">
    <source>
        <dbReference type="EMBL" id="SEJ15454.1"/>
    </source>
</evidence>
<dbReference type="InterPro" id="IPR010998">
    <property type="entry name" value="Integrase_recombinase_N"/>
</dbReference>
<dbReference type="Proteomes" id="UP000199403">
    <property type="component" value="Unassembled WGS sequence"/>
</dbReference>